<dbReference type="PANTHER" id="PTHR33797:SF2">
    <property type="entry name" value="ORGANIC HYDROPEROXIDE RESISTANCE PROTEIN-LIKE"/>
    <property type="match status" value="1"/>
</dbReference>
<dbReference type="InterPro" id="IPR036102">
    <property type="entry name" value="OsmC/Ohrsf"/>
</dbReference>
<accession>A0A1H6HQA0</accession>
<evidence type="ECO:0000313" key="2">
    <source>
        <dbReference type="EMBL" id="SEH36365.1"/>
    </source>
</evidence>
<dbReference type="Pfam" id="PF02566">
    <property type="entry name" value="OsmC"/>
    <property type="match status" value="1"/>
</dbReference>
<dbReference type="SUPFAM" id="SSF82784">
    <property type="entry name" value="OsmC-like"/>
    <property type="match status" value="1"/>
</dbReference>
<dbReference type="InterPro" id="IPR015946">
    <property type="entry name" value="KH_dom-like_a/b"/>
</dbReference>
<dbReference type="Proteomes" id="UP000198555">
    <property type="component" value="Unassembled WGS sequence"/>
</dbReference>
<dbReference type="InterPro" id="IPR019953">
    <property type="entry name" value="OHR"/>
</dbReference>
<proteinExistence type="inferred from homology"/>
<reference evidence="3" key="1">
    <citation type="submission" date="2016-10" db="EMBL/GenBank/DDBJ databases">
        <authorList>
            <person name="Varghese N."/>
            <person name="Submissions S."/>
        </authorList>
    </citation>
    <scope>NUCLEOTIDE SEQUENCE [LARGE SCALE GENOMIC DNA]</scope>
    <source>
        <strain evidence="3">DSM 19326</strain>
    </source>
</reference>
<dbReference type="Gene3D" id="2.20.25.10">
    <property type="match status" value="1"/>
</dbReference>
<comment type="similarity">
    <text evidence="1">Belongs to the OsmC/Ohr family.</text>
</comment>
<dbReference type="Gene3D" id="3.30.300.20">
    <property type="match status" value="1"/>
</dbReference>
<evidence type="ECO:0000256" key="1">
    <source>
        <dbReference type="ARBA" id="ARBA00007378"/>
    </source>
</evidence>
<dbReference type="AlphaFoldDB" id="A0A1H6HQA0"/>
<organism evidence="2 3">
    <name type="scientific">Epilithonimonas hominis</name>
    <dbReference type="NCBI Taxonomy" id="420404"/>
    <lineage>
        <taxon>Bacteria</taxon>
        <taxon>Pseudomonadati</taxon>
        <taxon>Bacteroidota</taxon>
        <taxon>Flavobacteriia</taxon>
        <taxon>Flavobacteriales</taxon>
        <taxon>Weeksellaceae</taxon>
        <taxon>Chryseobacterium group</taxon>
        <taxon>Epilithonimonas</taxon>
    </lineage>
</organism>
<gene>
    <name evidence="2" type="ORF">SAMN05421793_10150</name>
</gene>
<dbReference type="STRING" id="420404.SAMN05421793_10150"/>
<protein>
    <submittedName>
        <fullName evidence="2">Peroxiredoxin, Ohr subfamily</fullName>
    </submittedName>
</protein>
<dbReference type="EMBL" id="FNWX01000001">
    <property type="protein sequence ID" value="SEH36365.1"/>
    <property type="molecule type" value="Genomic_DNA"/>
</dbReference>
<dbReference type="GO" id="GO:0006979">
    <property type="term" value="P:response to oxidative stress"/>
    <property type="evidence" value="ECO:0007669"/>
    <property type="project" value="InterPro"/>
</dbReference>
<sequence>MIDFDVNFNLYCEQYNITPYICLIKKYLNINKMKTLYSIGATAKGGRNGNVKSDNGILDLEVRMPKGLGGANDDFANPEMLFAAGYAACFDSALNLVIKQSKIETGETTVTAKVGIGQIENGGFSLETELHANIPGVSLEQAQELIEKAHQVCPYSNATRGNIEVKLTVSND</sequence>
<dbReference type="InterPro" id="IPR003718">
    <property type="entry name" value="OsmC/Ohr_fam"/>
</dbReference>
<name>A0A1H6HQA0_9FLAO</name>
<evidence type="ECO:0000313" key="3">
    <source>
        <dbReference type="Proteomes" id="UP000198555"/>
    </source>
</evidence>
<keyword evidence="3" id="KW-1185">Reference proteome</keyword>
<dbReference type="PANTHER" id="PTHR33797">
    <property type="entry name" value="ORGANIC HYDROPEROXIDE RESISTANCE PROTEIN-LIKE"/>
    <property type="match status" value="1"/>
</dbReference>
<dbReference type="NCBIfam" id="TIGR03561">
    <property type="entry name" value="organ_hyd_perox"/>
    <property type="match status" value="1"/>
</dbReference>